<feature type="binding site" evidence="3">
    <location>
        <position position="126"/>
    </location>
    <ligand>
        <name>substrate</name>
    </ligand>
</feature>
<accession>A0A0D1CJI3</accession>
<evidence type="ECO:0000313" key="5">
    <source>
        <dbReference type="EMBL" id="KIT14847.1"/>
    </source>
</evidence>
<evidence type="ECO:0000256" key="2">
    <source>
        <dbReference type="PIRSR" id="PIRSR605511-1"/>
    </source>
</evidence>
<comment type="caution">
    <text evidence="5">The sequence shown here is derived from an EMBL/GenBank/DDBJ whole genome shotgun (WGS) entry which is preliminary data.</text>
</comment>
<keyword evidence="6" id="KW-1185">Reference proteome</keyword>
<dbReference type="InterPro" id="IPR005511">
    <property type="entry name" value="SMP-30"/>
</dbReference>
<name>A0A0D1CJI3_9RHOB</name>
<dbReference type="InterPro" id="IPR011042">
    <property type="entry name" value="6-blade_b-propeller_TolB-like"/>
</dbReference>
<evidence type="ECO:0000256" key="1">
    <source>
        <dbReference type="ARBA" id="ARBA00022801"/>
    </source>
</evidence>
<feature type="domain" description="SMP-30/Gluconolactonase/LRE-like region" evidence="4">
    <location>
        <begin position="31"/>
        <end position="290"/>
    </location>
</feature>
<proteinExistence type="predicted"/>
<dbReference type="PRINTS" id="PR01790">
    <property type="entry name" value="SMP30FAMILY"/>
</dbReference>
<organism evidence="5 6">
    <name type="scientific">Jannaschia aquimarina</name>
    <dbReference type="NCBI Taxonomy" id="935700"/>
    <lineage>
        <taxon>Bacteria</taxon>
        <taxon>Pseudomonadati</taxon>
        <taxon>Pseudomonadota</taxon>
        <taxon>Alphaproteobacteria</taxon>
        <taxon>Rhodobacterales</taxon>
        <taxon>Roseobacteraceae</taxon>
        <taxon>Jannaschia</taxon>
    </lineage>
</organism>
<dbReference type="STRING" id="935700.jaqu_31720"/>
<dbReference type="InterPro" id="IPR051262">
    <property type="entry name" value="SMP-30/CGR1_Lactonase"/>
</dbReference>
<dbReference type="PATRIC" id="fig|935700.4.peg.3276"/>
<dbReference type="EC" id="3.1.1.17" evidence="5"/>
<dbReference type="PANTHER" id="PTHR47572">
    <property type="entry name" value="LIPOPROTEIN-RELATED"/>
    <property type="match status" value="1"/>
</dbReference>
<evidence type="ECO:0000256" key="3">
    <source>
        <dbReference type="PIRSR" id="PIRSR605511-2"/>
    </source>
</evidence>
<dbReference type="GO" id="GO:0004341">
    <property type="term" value="F:gluconolactonase activity"/>
    <property type="evidence" value="ECO:0007669"/>
    <property type="project" value="UniProtKB-EC"/>
</dbReference>
<dbReference type="SUPFAM" id="SSF63829">
    <property type="entry name" value="Calcium-dependent phosphotriesterase"/>
    <property type="match status" value="1"/>
</dbReference>
<dbReference type="GO" id="GO:0046872">
    <property type="term" value="F:metal ion binding"/>
    <property type="evidence" value="ECO:0007669"/>
    <property type="project" value="UniProtKB-KW"/>
</dbReference>
<dbReference type="EMBL" id="JYFE01000060">
    <property type="protein sequence ID" value="KIT14847.1"/>
    <property type="molecule type" value="Genomic_DNA"/>
</dbReference>
<dbReference type="PANTHER" id="PTHR47572:SF4">
    <property type="entry name" value="LACTONASE DRP35"/>
    <property type="match status" value="1"/>
</dbReference>
<keyword evidence="1 5" id="KW-0378">Hydrolase</keyword>
<feature type="active site" description="Proton donor/acceptor" evidence="2">
    <location>
        <position position="235"/>
    </location>
</feature>
<feature type="binding site" evidence="3">
    <location>
        <position position="183"/>
    </location>
    <ligand>
        <name>a divalent metal cation</name>
        <dbReference type="ChEBI" id="CHEBI:60240"/>
    </ligand>
</feature>
<gene>
    <name evidence="5" type="primary">gnl_3</name>
    <name evidence="5" type="ORF">jaqu_31720</name>
</gene>
<dbReference type="Proteomes" id="UP000032232">
    <property type="component" value="Unassembled WGS sequence"/>
</dbReference>
<dbReference type="Pfam" id="PF08450">
    <property type="entry name" value="SGL"/>
    <property type="match status" value="1"/>
</dbReference>
<reference evidence="5 6" key="1">
    <citation type="submission" date="2015-02" db="EMBL/GenBank/DDBJ databases">
        <title>Genome Sequence of Jannaschia aquimarina DSM28248, a member of the Roseobacter clade.</title>
        <authorList>
            <person name="Voget S."/>
            <person name="Daniel R."/>
        </authorList>
    </citation>
    <scope>NUCLEOTIDE SEQUENCE [LARGE SCALE GENOMIC DNA]</scope>
    <source>
        <strain evidence="5 6">GSW-M26</strain>
    </source>
</reference>
<protein>
    <submittedName>
        <fullName evidence="5">Gnl_3 protein</fullName>
        <ecNumber evidence="5">3.1.1.17</ecNumber>
    </submittedName>
</protein>
<sequence>MSDFEIHDPAFARYVLGNAPLKRLATGFDWVEGPVWFGDAGCLLFSDIPNNRILRWTPDRGTGPDELGVVTTHRAPSNYANGHTRDRQGRLVSCEHGARRVTRTEHDGTITVLADRFDGKPLNSPNDVIVASDGAVWFSDPHYGIMMDYEGARAEQENPCVVYRIPPEGGVPEPMVTDMNCPNGLAFSPDETLLYVADTGRMWSNDPQHIRVYDMEDGRPVNGRLFAKPDAGIADGFRLDEDGNLWTSAGDGVHCFAPDGRLLGKIRVPETVSNVCFGGRAKHVLYITATTSLYSVALARRGVQRP</sequence>
<comment type="cofactor">
    <cofactor evidence="3">
        <name>Zn(2+)</name>
        <dbReference type="ChEBI" id="CHEBI:29105"/>
    </cofactor>
    <text evidence="3">Binds 1 divalent metal cation per subunit.</text>
</comment>
<feature type="binding site" evidence="3">
    <location>
        <position position="150"/>
    </location>
    <ligand>
        <name>substrate</name>
    </ligand>
</feature>
<evidence type="ECO:0000313" key="6">
    <source>
        <dbReference type="Proteomes" id="UP000032232"/>
    </source>
</evidence>
<dbReference type="Gene3D" id="2.120.10.30">
    <property type="entry name" value="TolB, C-terminal domain"/>
    <property type="match status" value="1"/>
</dbReference>
<feature type="binding site" evidence="3">
    <location>
        <position position="32"/>
    </location>
    <ligand>
        <name>a divalent metal cation</name>
        <dbReference type="ChEBI" id="CHEBI:60240"/>
    </ligand>
</feature>
<dbReference type="AlphaFoldDB" id="A0A0D1CJI3"/>
<keyword evidence="3" id="KW-0479">Metal-binding</keyword>
<dbReference type="InterPro" id="IPR013658">
    <property type="entry name" value="SGL"/>
</dbReference>
<evidence type="ECO:0000259" key="4">
    <source>
        <dbReference type="Pfam" id="PF08450"/>
    </source>
</evidence>
<keyword evidence="3" id="KW-0862">Zinc</keyword>
<dbReference type="OrthoDB" id="241638at2"/>
<feature type="binding site" evidence="3">
    <location>
        <position position="235"/>
    </location>
    <ligand>
        <name>a divalent metal cation</name>
        <dbReference type="ChEBI" id="CHEBI:60240"/>
    </ligand>
</feature>
<dbReference type="RefSeq" id="WP_043919947.1">
    <property type="nucleotide sequence ID" value="NZ_FZPF01000001.1"/>
</dbReference>